<dbReference type="CDD" id="cd02440">
    <property type="entry name" value="AdoMet_MTases"/>
    <property type="match status" value="1"/>
</dbReference>
<dbReference type="AlphaFoldDB" id="A0AAW9S736"/>
<dbReference type="RefSeq" id="WP_346819944.1">
    <property type="nucleotide sequence ID" value="NZ_JBDKWZ010000002.1"/>
</dbReference>
<feature type="domain" description="Methyltransferase type 11" evidence="1">
    <location>
        <begin position="66"/>
        <end position="162"/>
    </location>
</feature>
<dbReference type="Pfam" id="PF08241">
    <property type="entry name" value="Methyltransf_11"/>
    <property type="match status" value="1"/>
</dbReference>
<dbReference type="InterPro" id="IPR050508">
    <property type="entry name" value="Methyltransf_Superfamily"/>
</dbReference>
<dbReference type="Gene3D" id="3.40.50.150">
    <property type="entry name" value="Vaccinia Virus protein VP39"/>
    <property type="match status" value="1"/>
</dbReference>
<organism evidence="2 3">
    <name type="scientific">Rapidithrix thailandica</name>
    <dbReference type="NCBI Taxonomy" id="413964"/>
    <lineage>
        <taxon>Bacteria</taxon>
        <taxon>Pseudomonadati</taxon>
        <taxon>Bacteroidota</taxon>
        <taxon>Cytophagia</taxon>
        <taxon>Cytophagales</taxon>
        <taxon>Flammeovirgaceae</taxon>
        <taxon>Rapidithrix</taxon>
    </lineage>
</organism>
<dbReference type="GO" id="GO:0032259">
    <property type="term" value="P:methylation"/>
    <property type="evidence" value="ECO:0007669"/>
    <property type="project" value="UniProtKB-KW"/>
</dbReference>
<dbReference type="InterPro" id="IPR029063">
    <property type="entry name" value="SAM-dependent_MTases_sf"/>
</dbReference>
<dbReference type="GO" id="GO:0008757">
    <property type="term" value="F:S-adenosylmethionine-dependent methyltransferase activity"/>
    <property type="evidence" value="ECO:0007669"/>
    <property type="project" value="InterPro"/>
</dbReference>
<dbReference type="PANTHER" id="PTHR42912">
    <property type="entry name" value="METHYLTRANSFERASE"/>
    <property type="match status" value="1"/>
</dbReference>
<sequence length="229" mass="26024">MNEHKNTSSQEEKTFTEEEVKYMAAQLRCPSGQEAVEVAQKLNVNNGKMTQRVIEQLSLVAGQKVLEIGMGNGAFIPEVLAKAPDLHYYGLELSEEMVKEAQKAVADLPNAQILHGSSEKLPFEDHQLDAVFTVNTLYFWEEPIVHLREIKRVLRTGGTLYLSFRSEKFMKDLPMVKYGFQLYEGDSVKKLLESLSFTVKSIIYEQDESMSFLGKEMLKDLYIVEASKS</sequence>
<comment type="caution">
    <text evidence="2">The sequence shown here is derived from an EMBL/GenBank/DDBJ whole genome shotgun (WGS) entry which is preliminary data.</text>
</comment>
<name>A0AAW9S736_9BACT</name>
<reference evidence="2 3" key="1">
    <citation type="submission" date="2024-04" db="EMBL/GenBank/DDBJ databases">
        <title>Novel genus in family Flammeovirgaceae.</title>
        <authorList>
            <person name="Nguyen T.H."/>
            <person name="Vuong T.Q."/>
            <person name="Le H."/>
            <person name="Kim S.-G."/>
        </authorList>
    </citation>
    <scope>NUCLEOTIDE SEQUENCE [LARGE SCALE GENOMIC DNA]</scope>
    <source>
        <strain evidence="2 3">JCM 23209</strain>
    </source>
</reference>
<dbReference type="EMBL" id="JBDKWZ010000002">
    <property type="protein sequence ID" value="MEN7547158.1"/>
    <property type="molecule type" value="Genomic_DNA"/>
</dbReference>
<evidence type="ECO:0000259" key="1">
    <source>
        <dbReference type="Pfam" id="PF08241"/>
    </source>
</evidence>
<keyword evidence="2" id="KW-0489">Methyltransferase</keyword>
<dbReference type="Proteomes" id="UP001403385">
    <property type="component" value="Unassembled WGS sequence"/>
</dbReference>
<evidence type="ECO:0000313" key="2">
    <source>
        <dbReference type="EMBL" id="MEN7547158.1"/>
    </source>
</evidence>
<protein>
    <submittedName>
        <fullName evidence="2">Class I SAM-dependent methyltransferase</fullName>
        <ecNumber evidence="2">2.1.-.-</ecNumber>
    </submittedName>
</protein>
<dbReference type="InterPro" id="IPR013216">
    <property type="entry name" value="Methyltransf_11"/>
</dbReference>
<dbReference type="EC" id="2.1.-.-" evidence="2"/>
<evidence type="ECO:0000313" key="3">
    <source>
        <dbReference type="Proteomes" id="UP001403385"/>
    </source>
</evidence>
<keyword evidence="3" id="KW-1185">Reference proteome</keyword>
<proteinExistence type="predicted"/>
<accession>A0AAW9S736</accession>
<keyword evidence="2" id="KW-0808">Transferase</keyword>
<gene>
    <name evidence="2" type="ORF">AAG747_04520</name>
</gene>
<dbReference type="SUPFAM" id="SSF53335">
    <property type="entry name" value="S-adenosyl-L-methionine-dependent methyltransferases"/>
    <property type="match status" value="1"/>
</dbReference>